<protein>
    <submittedName>
        <fullName evidence="4">Glucokinase</fullName>
    </submittedName>
</protein>
<keyword evidence="2 4" id="KW-0418">Kinase</keyword>
<gene>
    <name evidence="4" type="ordered locus">PB2503_08999</name>
</gene>
<dbReference type="AlphaFoldDB" id="E0TCR4"/>
<evidence type="ECO:0000313" key="4">
    <source>
        <dbReference type="EMBL" id="ADM09853.1"/>
    </source>
</evidence>
<dbReference type="Gene3D" id="3.40.367.20">
    <property type="match status" value="1"/>
</dbReference>
<dbReference type="eggNOG" id="COG0837">
    <property type="taxonomic scope" value="Bacteria"/>
</dbReference>
<keyword evidence="5" id="KW-1185">Reference proteome</keyword>
<dbReference type="CDD" id="cd24008">
    <property type="entry name" value="ASKHA_NBD_GLK"/>
    <property type="match status" value="1"/>
</dbReference>
<name>E0TCR4_PARBH</name>
<dbReference type="GO" id="GO:0005524">
    <property type="term" value="F:ATP binding"/>
    <property type="evidence" value="ECO:0007669"/>
    <property type="project" value="InterPro"/>
</dbReference>
<dbReference type="HOGENOM" id="CLU_042582_1_0_5"/>
<keyword evidence="1" id="KW-0808">Transferase</keyword>
<dbReference type="GO" id="GO:0005829">
    <property type="term" value="C:cytosol"/>
    <property type="evidence" value="ECO:0007669"/>
    <property type="project" value="TreeGrafter"/>
</dbReference>
<proteinExistence type="inferred from homology"/>
<dbReference type="GO" id="GO:0006096">
    <property type="term" value="P:glycolytic process"/>
    <property type="evidence" value="ECO:0007669"/>
    <property type="project" value="InterPro"/>
</dbReference>
<dbReference type="Gene3D" id="3.30.420.40">
    <property type="match status" value="1"/>
</dbReference>
<dbReference type="Proteomes" id="UP000001302">
    <property type="component" value="Chromosome"/>
</dbReference>
<evidence type="ECO:0000256" key="1">
    <source>
        <dbReference type="ARBA" id="ARBA00022679"/>
    </source>
</evidence>
<reference evidence="4 5" key="2">
    <citation type="journal article" date="2011" name="J. Bacteriol.">
        <title>Complete genome sequence of strain HTCC2503T of Parvularcula bermudensis, the type species of the order "Parvularculales" in the class Alphaproteobacteria.</title>
        <authorList>
            <person name="Oh H.M."/>
            <person name="Kang I."/>
            <person name="Vergin K.L."/>
            <person name="Kang D."/>
            <person name="Rhee K.H."/>
            <person name="Giovannoni S.J."/>
            <person name="Cho J.C."/>
        </authorList>
    </citation>
    <scope>NUCLEOTIDE SEQUENCE [LARGE SCALE GENOMIC DNA]</scope>
    <source>
        <strain evidence="5">ATCC BAA-594 / HTCC2503 / KCTC 12087</strain>
    </source>
</reference>
<dbReference type="SUPFAM" id="SSF53067">
    <property type="entry name" value="Actin-like ATPase domain"/>
    <property type="match status" value="1"/>
</dbReference>
<dbReference type="EMBL" id="CP002156">
    <property type="protein sequence ID" value="ADM09853.1"/>
    <property type="molecule type" value="Genomic_DNA"/>
</dbReference>
<dbReference type="InterPro" id="IPR050201">
    <property type="entry name" value="Bacterial_glucokinase"/>
</dbReference>
<dbReference type="InterPro" id="IPR043129">
    <property type="entry name" value="ATPase_NBD"/>
</dbReference>
<dbReference type="GO" id="GO:0005536">
    <property type="term" value="F:D-glucose binding"/>
    <property type="evidence" value="ECO:0007669"/>
    <property type="project" value="InterPro"/>
</dbReference>
<dbReference type="GO" id="GO:0004340">
    <property type="term" value="F:glucokinase activity"/>
    <property type="evidence" value="ECO:0007669"/>
    <property type="project" value="InterPro"/>
</dbReference>
<evidence type="ECO:0000313" key="5">
    <source>
        <dbReference type="Proteomes" id="UP000001302"/>
    </source>
</evidence>
<sequence length="307" mass="31818">MGRTVFAVRLKAREYPTFEEAVGTAIEHAGVRPEWAAIAVAGPVENDRAQFTNVDWSVSADSLRSHFAFSEVHLLNDFEALGHYAATPDPSGLFVLRRGHPSSGAPRLVMGPGSGLGQSIAIPRAGPFAPSVIAAEGGHTFLPIATDDEDRLRGRLHAALGHAPTTENVLSGSGLMRLTSAMLGENAAAYPSAAALTGAALNGDEAARRVTTQFFNFLGSAVRNALYATGARGGVFLAGGIVPRLIPLIAESQFLSRVTENDPCGAYLANIPITVIVAEGAALDGAWRALAAHRSLSGANGAALGFA</sequence>
<accession>E0TCR4</accession>
<dbReference type="KEGG" id="pbr:PB2503_08999"/>
<reference evidence="5" key="1">
    <citation type="submission" date="2010-08" db="EMBL/GenBank/DDBJ databases">
        <title>Genome sequence of Parvularcula bermudensis HTCC2503.</title>
        <authorList>
            <person name="Kang D.-M."/>
            <person name="Oh H.-M."/>
            <person name="Cho J.-C."/>
        </authorList>
    </citation>
    <scope>NUCLEOTIDE SEQUENCE [LARGE SCALE GENOMIC DNA]</scope>
    <source>
        <strain evidence="5">ATCC BAA-594 / HTCC2503 / KCTC 12087</strain>
    </source>
</reference>
<dbReference type="Pfam" id="PF02685">
    <property type="entry name" value="Glucokinase"/>
    <property type="match status" value="1"/>
</dbReference>
<dbReference type="PANTHER" id="PTHR47690">
    <property type="entry name" value="GLUCOKINASE"/>
    <property type="match status" value="1"/>
</dbReference>
<dbReference type="STRING" id="314260.PB2503_08999"/>
<evidence type="ECO:0000256" key="3">
    <source>
        <dbReference type="RuleBase" id="RU004046"/>
    </source>
</evidence>
<comment type="similarity">
    <text evidence="3">Belongs to the bacterial glucokinase family.</text>
</comment>
<evidence type="ECO:0000256" key="2">
    <source>
        <dbReference type="ARBA" id="ARBA00022777"/>
    </source>
</evidence>
<dbReference type="InterPro" id="IPR003836">
    <property type="entry name" value="Glucokinase"/>
</dbReference>
<organism evidence="4 5">
    <name type="scientific">Parvularcula bermudensis (strain ATCC BAA-594 / HTCC2503 / KCTC 12087)</name>
    <dbReference type="NCBI Taxonomy" id="314260"/>
    <lineage>
        <taxon>Bacteria</taxon>
        <taxon>Pseudomonadati</taxon>
        <taxon>Pseudomonadota</taxon>
        <taxon>Alphaproteobacteria</taxon>
        <taxon>Parvularculales</taxon>
        <taxon>Parvularculaceae</taxon>
        <taxon>Parvularcula</taxon>
    </lineage>
</organism>
<dbReference type="PANTHER" id="PTHR47690:SF1">
    <property type="entry name" value="GLUCOKINASE"/>
    <property type="match status" value="1"/>
</dbReference>